<evidence type="ECO:0000313" key="2">
    <source>
        <dbReference type="EMBL" id="GHA91363.1"/>
    </source>
</evidence>
<keyword evidence="3" id="KW-1185">Reference proteome</keyword>
<dbReference type="Pfam" id="PF13302">
    <property type="entry name" value="Acetyltransf_3"/>
    <property type="match status" value="1"/>
</dbReference>
<sequence>MHEVLTTDRLTLRPLETTDATDFARLVNNRAICRMTGTFPYPFPKPSVEGLVEIFCARAVTGHSYHWTILWQEQFVGVIGLFGQAETREIGYWLGEPFWGKGLMKEALCGLIAHLVKLTPNLRMIAGVFTDNTASAHLLKTIGFEQKAELKQTYSLARRQTMEGWSFQFEANSVSSDG</sequence>
<dbReference type="PROSITE" id="PS51186">
    <property type="entry name" value="GNAT"/>
    <property type="match status" value="1"/>
</dbReference>
<dbReference type="InterPro" id="IPR000182">
    <property type="entry name" value="GNAT_dom"/>
</dbReference>
<evidence type="ECO:0000313" key="3">
    <source>
        <dbReference type="Proteomes" id="UP000634004"/>
    </source>
</evidence>
<dbReference type="PANTHER" id="PTHR43792">
    <property type="entry name" value="GNAT FAMILY, PUTATIVE (AFU_ORTHOLOGUE AFUA_3G00765)-RELATED-RELATED"/>
    <property type="match status" value="1"/>
</dbReference>
<dbReference type="GO" id="GO:0016747">
    <property type="term" value="F:acyltransferase activity, transferring groups other than amino-acyl groups"/>
    <property type="evidence" value="ECO:0007669"/>
    <property type="project" value="InterPro"/>
</dbReference>
<comment type="caution">
    <text evidence="2">The sequence shown here is derived from an EMBL/GenBank/DDBJ whole genome shotgun (WGS) entry which is preliminary data.</text>
</comment>
<dbReference type="Gene3D" id="3.40.630.30">
    <property type="match status" value="1"/>
</dbReference>
<gene>
    <name evidence="2" type="ORF">GCM10009069_13180</name>
</gene>
<dbReference type="Proteomes" id="UP000634004">
    <property type="component" value="Unassembled WGS sequence"/>
</dbReference>
<name>A0A8J3G282_9PROT</name>
<feature type="domain" description="N-acetyltransferase" evidence="1">
    <location>
        <begin position="10"/>
        <end position="163"/>
    </location>
</feature>
<organism evidence="2 3">
    <name type="scientific">Algimonas arctica</name>
    <dbReference type="NCBI Taxonomy" id="1479486"/>
    <lineage>
        <taxon>Bacteria</taxon>
        <taxon>Pseudomonadati</taxon>
        <taxon>Pseudomonadota</taxon>
        <taxon>Alphaproteobacteria</taxon>
        <taxon>Maricaulales</taxon>
        <taxon>Robiginitomaculaceae</taxon>
        <taxon>Algimonas</taxon>
    </lineage>
</organism>
<dbReference type="InterPro" id="IPR016181">
    <property type="entry name" value="Acyl_CoA_acyltransferase"/>
</dbReference>
<dbReference type="InterPro" id="IPR051531">
    <property type="entry name" value="N-acetyltransferase"/>
</dbReference>
<dbReference type="EMBL" id="BMZH01000004">
    <property type="protein sequence ID" value="GHA91363.1"/>
    <property type="molecule type" value="Genomic_DNA"/>
</dbReference>
<evidence type="ECO:0000259" key="1">
    <source>
        <dbReference type="PROSITE" id="PS51186"/>
    </source>
</evidence>
<proteinExistence type="predicted"/>
<dbReference type="AlphaFoldDB" id="A0A8J3G282"/>
<protein>
    <submittedName>
        <fullName evidence="2">N-acetyltransferase</fullName>
    </submittedName>
</protein>
<reference evidence="2" key="1">
    <citation type="journal article" date="2014" name="Int. J. Syst. Evol. Microbiol.">
        <title>Complete genome sequence of Corynebacterium casei LMG S-19264T (=DSM 44701T), isolated from a smear-ripened cheese.</title>
        <authorList>
            <consortium name="US DOE Joint Genome Institute (JGI-PGF)"/>
            <person name="Walter F."/>
            <person name="Albersmeier A."/>
            <person name="Kalinowski J."/>
            <person name="Ruckert C."/>
        </authorList>
    </citation>
    <scope>NUCLEOTIDE SEQUENCE</scope>
    <source>
        <strain evidence="2">KCTC 32513</strain>
    </source>
</reference>
<dbReference type="SUPFAM" id="SSF55729">
    <property type="entry name" value="Acyl-CoA N-acyltransferases (Nat)"/>
    <property type="match status" value="1"/>
</dbReference>
<dbReference type="RefSeq" id="WP_189496670.1">
    <property type="nucleotide sequence ID" value="NZ_BMZH01000004.1"/>
</dbReference>
<reference evidence="2" key="2">
    <citation type="submission" date="2020-09" db="EMBL/GenBank/DDBJ databases">
        <authorList>
            <person name="Sun Q."/>
            <person name="Kim S."/>
        </authorList>
    </citation>
    <scope>NUCLEOTIDE SEQUENCE</scope>
    <source>
        <strain evidence="2">KCTC 32513</strain>
    </source>
</reference>
<accession>A0A8J3G282</accession>